<dbReference type="InterPro" id="IPR002636">
    <property type="entry name" value="DUF29"/>
</dbReference>
<evidence type="ECO:0000313" key="1">
    <source>
        <dbReference type="EMBL" id="MCW6037711.1"/>
    </source>
</evidence>
<dbReference type="EMBL" id="JAIHOM010000085">
    <property type="protein sequence ID" value="MCW6037711.1"/>
    <property type="molecule type" value="Genomic_DNA"/>
</dbReference>
<organism evidence="1 2">
    <name type="scientific">Spirulina subsalsa FACHB-351</name>
    <dbReference type="NCBI Taxonomy" id="234711"/>
    <lineage>
        <taxon>Bacteria</taxon>
        <taxon>Bacillati</taxon>
        <taxon>Cyanobacteriota</taxon>
        <taxon>Cyanophyceae</taxon>
        <taxon>Spirulinales</taxon>
        <taxon>Spirulinaceae</taxon>
        <taxon>Spirulina</taxon>
    </lineage>
</organism>
<comment type="caution">
    <text evidence="1">The sequence shown here is derived from an EMBL/GenBank/DDBJ whole genome shotgun (WGS) entry which is preliminary data.</text>
</comment>
<protein>
    <submittedName>
        <fullName evidence="1">DUF29 domain-containing protein</fullName>
    </submittedName>
</protein>
<proteinExistence type="predicted"/>
<gene>
    <name evidence="1" type="ORF">K4A83_15735</name>
</gene>
<dbReference type="Gene3D" id="1.20.1220.20">
    <property type="entry name" value="Uncharcterised protein PF01724"/>
    <property type="match status" value="1"/>
</dbReference>
<sequence length="155" mass="17724">MIYEQDFHLWLEDTIQKLTHHQFSELDVEHLIAELQDLGKSDKNALESNLMILLAHLLKLTIQADAPEMIKGSWYSSVDEHRQRVLSQLAEIPSLKSYLETALIKAYPRSRKLAIKEGKRASFGIRIPAESEYPDHCPFPLDSILSEDFYGGSAE</sequence>
<dbReference type="RefSeq" id="WP_265265575.1">
    <property type="nucleotide sequence ID" value="NZ_JAIHOM010000085.1"/>
</dbReference>
<accession>A0ABT3L875</accession>
<evidence type="ECO:0000313" key="2">
    <source>
        <dbReference type="Proteomes" id="UP001526426"/>
    </source>
</evidence>
<keyword evidence="2" id="KW-1185">Reference proteome</keyword>
<dbReference type="Proteomes" id="UP001526426">
    <property type="component" value="Unassembled WGS sequence"/>
</dbReference>
<name>A0ABT3L875_9CYAN</name>
<reference evidence="1 2" key="1">
    <citation type="submission" date="2021-08" db="EMBL/GenBank/DDBJ databases">
        <title>Draft genome sequence of Spirulina subsalsa with high tolerance to salinity and hype-accumulation of phycocyanin.</title>
        <authorList>
            <person name="Pei H."/>
            <person name="Jiang L."/>
        </authorList>
    </citation>
    <scope>NUCLEOTIDE SEQUENCE [LARGE SCALE GENOMIC DNA]</scope>
    <source>
        <strain evidence="1 2">FACHB-351</strain>
    </source>
</reference>
<dbReference type="Pfam" id="PF01724">
    <property type="entry name" value="DUF29"/>
    <property type="match status" value="1"/>
</dbReference>
<dbReference type="PANTHER" id="PTHR34235">
    <property type="entry name" value="SLR1203 PROTEIN-RELATED"/>
    <property type="match status" value="1"/>
</dbReference>